<feature type="non-terminal residue" evidence="1">
    <location>
        <position position="79"/>
    </location>
</feature>
<dbReference type="EMBL" id="CADCVH010000131">
    <property type="protein sequence ID" value="CAA9483870.1"/>
    <property type="molecule type" value="Genomic_DNA"/>
</dbReference>
<protein>
    <submittedName>
        <fullName evidence="1">Uncharacterized protein</fullName>
    </submittedName>
</protein>
<name>A0A6J4RWZ2_9ACTN</name>
<evidence type="ECO:0000313" key="1">
    <source>
        <dbReference type="EMBL" id="CAA9483870.1"/>
    </source>
</evidence>
<organism evidence="1">
    <name type="scientific">uncultured Rubrobacteraceae bacterium</name>
    <dbReference type="NCBI Taxonomy" id="349277"/>
    <lineage>
        <taxon>Bacteria</taxon>
        <taxon>Bacillati</taxon>
        <taxon>Actinomycetota</taxon>
        <taxon>Rubrobacteria</taxon>
        <taxon>Rubrobacterales</taxon>
        <taxon>Rubrobacteraceae</taxon>
        <taxon>environmental samples</taxon>
    </lineage>
</organism>
<proteinExistence type="predicted"/>
<feature type="non-terminal residue" evidence="1">
    <location>
        <position position="1"/>
    </location>
</feature>
<gene>
    <name evidence="1" type="ORF">AVDCRST_MAG02-4852</name>
</gene>
<reference evidence="1" key="1">
    <citation type="submission" date="2020-02" db="EMBL/GenBank/DDBJ databases">
        <authorList>
            <person name="Meier V. D."/>
        </authorList>
    </citation>
    <scope>NUCLEOTIDE SEQUENCE</scope>
    <source>
        <strain evidence="1">AVDCRST_MAG02</strain>
    </source>
</reference>
<dbReference type="AlphaFoldDB" id="A0A6J4RWZ2"/>
<accession>A0A6J4RWZ2</accession>
<sequence length="79" mass="8989">DSRDAERRFSTGRLRWQLRPFLPCWVRLHVHHSDLYVGRVRARLVGRDAAALPASRYVGRFRGFALLPVHGPEAGGGRL</sequence>